<dbReference type="EMBL" id="AUZX01001988">
    <property type="protein sequence ID" value="EQD77838.1"/>
    <property type="molecule type" value="Genomic_DNA"/>
</dbReference>
<dbReference type="GO" id="GO:0004123">
    <property type="term" value="F:cystathionine gamma-lyase activity"/>
    <property type="evidence" value="ECO:0007669"/>
    <property type="project" value="TreeGrafter"/>
</dbReference>
<comment type="caution">
    <text evidence="4">The sequence shown here is derived from an EMBL/GenBank/DDBJ whole genome shotgun (WGS) entry which is preliminary data.</text>
</comment>
<keyword evidence="4" id="KW-0456">Lyase</keyword>
<reference evidence="4" key="1">
    <citation type="submission" date="2013-08" db="EMBL/GenBank/DDBJ databases">
        <authorList>
            <person name="Mendez C."/>
            <person name="Richter M."/>
            <person name="Ferrer M."/>
            <person name="Sanchez J."/>
        </authorList>
    </citation>
    <scope>NUCLEOTIDE SEQUENCE</scope>
</reference>
<protein>
    <submittedName>
        <fullName evidence="4">Cystathionine gamma-synthase/cystathionine beta-lyase</fullName>
    </submittedName>
</protein>
<dbReference type="InterPro" id="IPR054542">
    <property type="entry name" value="Cys_met_metab_PP"/>
</dbReference>
<evidence type="ECO:0000256" key="1">
    <source>
        <dbReference type="ARBA" id="ARBA00001933"/>
    </source>
</evidence>
<dbReference type="InterPro" id="IPR015421">
    <property type="entry name" value="PyrdxlP-dep_Trfase_major"/>
</dbReference>
<sequence>MMVVDNTFMSPFLQNPLNMGADIVVHSTTKYIGGHSDVIGGAIMLNDDSIYDHLKFIQNSTGAVPSPFDSWLTLRGIKTLSLRMKAHCENAMEISNYLINKKEIGQVSQIHFPGLSGTPFNKIQQKQAKGPGGMISFTLNSPKAKEFAESLNLFTLGESLGGVESLIEIPSLMTHQVIPKAEREARGITDGLIRLSVGIEDVNDLIEDLEKGFKNVFS</sequence>
<dbReference type="GO" id="GO:0019346">
    <property type="term" value="P:transsulfuration"/>
    <property type="evidence" value="ECO:0007669"/>
    <property type="project" value="InterPro"/>
</dbReference>
<evidence type="ECO:0000313" key="4">
    <source>
        <dbReference type="EMBL" id="EQD77838.1"/>
    </source>
</evidence>
<dbReference type="PANTHER" id="PTHR11808:SF15">
    <property type="entry name" value="CYSTATHIONINE GAMMA-LYASE"/>
    <property type="match status" value="1"/>
</dbReference>
<dbReference type="Gene3D" id="3.90.1150.10">
    <property type="entry name" value="Aspartate Aminotransferase, domain 1"/>
    <property type="match status" value="1"/>
</dbReference>
<dbReference type="Gene3D" id="3.40.640.10">
    <property type="entry name" value="Type I PLP-dependent aspartate aminotransferase-like (Major domain)"/>
    <property type="match status" value="1"/>
</dbReference>
<dbReference type="SUPFAM" id="SSF53383">
    <property type="entry name" value="PLP-dependent transferases"/>
    <property type="match status" value="1"/>
</dbReference>
<comment type="cofactor">
    <cofactor evidence="1">
        <name>pyridoxal 5'-phosphate</name>
        <dbReference type="ChEBI" id="CHEBI:597326"/>
    </cofactor>
</comment>
<dbReference type="PANTHER" id="PTHR11808">
    <property type="entry name" value="TRANS-SULFURATION ENZYME FAMILY MEMBER"/>
    <property type="match status" value="1"/>
</dbReference>
<gene>
    <name evidence="4" type="ORF">B1A_02681</name>
</gene>
<accession>T1C9M3</accession>
<dbReference type="GO" id="GO:0003962">
    <property type="term" value="F:cystathionine gamma-synthase activity"/>
    <property type="evidence" value="ECO:0007669"/>
    <property type="project" value="TreeGrafter"/>
</dbReference>
<evidence type="ECO:0000256" key="2">
    <source>
        <dbReference type="ARBA" id="ARBA00009077"/>
    </source>
</evidence>
<evidence type="ECO:0000256" key="3">
    <source>
        <dbReference type="ARBA" id="ARBA00022898"/>
    </source>
</evidence>
<dbReference type="GO" id="GO:0019343">
    <property type="term" value="P:cysteine biosynthetic process via cystathionine"/>
    <property type="evidence" value="ECO:0007669"/>
    <property type="project" value="TreeGrafter"/>
</dbReference>
<dbReference type="InterPro" id="IPR015424">
    <property type="entry name" value="PyrdxlP-dep_Trfase"/>
</dbReference>
<dbReference type="InterPro" id="IPR015422">
    <property type="entry name" value="PyrdxlP-dep_Trfase_small"/>
</dbReference>
<keyword evidence="3" id="KW-0663">Pyridoxal phosphate</keyword>
<organism evidence="4">
    <name type="scientific">mine drainage metagenome</name>
    <dbReference type="NCBI Taxonomy" id="410659"/>
    <lineage>
        <taxon>unclassified sequences</taxon>
        <taxon>metagenomes</taxon>
        <taxon>ecological metagenomes</taxon>
    </lineage>
</organism>
<reference evidence="4" key="2">
    <citation type="journal article" date="2014" name="ISME J.">
        <title>Microbial stratification in low pH oxic and suboxic macroscopic growths along an acid mine drainage.</title>
        <authorList>
            <person name="Mendez-Garcia C."/>
            <person name="Mesa V."/>
            <person name="Sprenger R.R."/>
            <person name="Richter M."/>
            <person name="Diez M.S."/>
            <person name="Solano J."/>
            <person name="Bargiela R."/>
            <person name="Golyshina O.V."/>
            <person name="Manteca A."/>
            <person name="Ramos J.L."/>
            <person name="Gallego J.R."/>
            <person name="Llorente I."/>
            <person name="Martins Dos Santos V.A."/>
            <person name="Jensen O.N."/>
            <person name="Pelaez A.I."/>
            <person name="Sanchez J."/>
            <person name="Ferrer M."/>
        </authorList>
    </citation>
    <scope>NUCLEOTIDE SEQUENCE</scope>
</reference>
<dbReference type="InterPro" id="IPR000277">
    <property type="entry name" value="Cys/Met-Metab_PyrdxlP-dep_enz"/>
</dbReference>
<name>T1C9M3_9ZZZZ</name>
<dbReference type="PROSITE" id="PS00868">
    <property type="entry name" value="CYS_MET_METAB_PP"/>
    <property type="match status" value="1"/>
</dbReference>
<dbReference type="AlphaFoldDB" id="T1C9M3"/>
<dbReference type="Pfam" id="PF01053">
    <property type="entry name" value="Cys_Met_Meta_PP"/>
    <property type="match status" value="1"/>
</dbReference>
<dbReference type="GO" id="GO:0005737">
    <property type="term" value="C:cytoplasm"/>
    <property type="evidence" value="ECO:0007669"/>
    <property type="project" value="TreeGrafter"/>
</dbReference>
<dbReference type="GO" id="GO:0030170">
    <property type="term" value="F:pyridoxal phosphate binding"/>
    <property type="evidence" value="ECO:0007669"/>
    <property type="project" value="InterPro"/>
</dbReference>
<proteinExistence type="inferred from homology"/>
<comment type="similarity">
    <text evidence="2">Belongs to the trans-sulfuration enzymes family.</text>
</comment>